<reference evidence="4" key="1">
    <citation type="submission" date="2016-10" db="EMBL/GenBank/DDBJ databases">
        <authorList>
            <person name="Varghese N."/>
            <person name="Submissions S."/>
        </authorList>
    </citation>
    <scope>NUCLEOTIDE SEQUENCE [LARGE SCALE GENOMIC DNA]</scope>
    <source>
        <strain evidence="4">KH1P1</strain>
    </source>
</reference>
<keyword evidence="2" id="KW-0472">Membrane</keyword>
<dbReference type="SUPFAM" id="SSF88713">
    <property type="entry name" value="Glycoside hydrolase/deacetylase"/>
    <property type="match status" value="1"/>
</dbReference>
<dbReference type="Gene3D" id="3.20.20.370">
    <property type="entry name" value="Glycoside hydrolase/deacetylase"/>
    <property type="match status" value="1"/>
</dbReference>
<dbReference type="RefSeq" id="WP_074649579.1">
    <property type="nucleotide sequence ID" value="NZ_FOIL01000023.1"/>
</dbReference>
<dbReference type="AlphaFoldDB" id="A0A1I0F6B6"/>
<evidence type="ECO:0000313" key="4">
    <source>
        <dbReference type="Proteomes" id="UP000199820"/>
    </source>
</evidence>
<evidence type="ECO:0008006" key="5">
    <source>
        <dbReference type="Google" id="ProtNLM"/>
    </source>
</evidence>
<feature type="region of interest" description="Disordered" evidence="1">
    <location>
        <begin position="480"/>
        <end position="501"/>
    </location>
</feature>
<dbReference type="InterPro" id="IPR051398">
    <property type="entry name" value="Polysacch_Deacetylase"/>
</dbReference>
<dbReference type="Proteomes" id="UP000199820">
    <property type="component" value="Unassembled WGS sequence"/>
</dbReference>
<dbReference type="PANTHER" id="PTHR34216">
    <property type="match status" value="1"/>
</dbReference>
<dbReference type="eggNOG" id="COG0726">
    <property type="taxonomic scope" value="Bacteria"/>
</dbReference>
<sequence length="501" mass="56045">MSQYNNRRSRRRPNARSLWSVPFLAGTLIVLCVAAGILFFVKKNDSALGGKIEKETGAAESAFSGESGAAGESGEDVSAENAAAADANDLESVLAAADRKAKMYDYDGAIADLKASAFADDEQVTKAMEGYEQTKSTLVRQDTSKVTHVFFHTLVVDTSKAFDGDSREAGYNQVMTTIPEFKKILQQMYDRGFVLVRLHDVAYEEKQADGSMKMKPGDIMLPEGKKAFVMSQDDVCYYEYMTGDGFATKMVIDEDGKPKCEYQKDDGTVDVGDYDLVPILDQFIEEHPDFSYRGAKACLAFTGYNGVLGYRTDDAYLTNEKFLAAHPDFDMEKEKQSVRDVAECLRKDGYELASHTWGHRNVGAISLADLQTDTDKWANRVESLIGKSDIILFPFGADIADWHPYNTADDRYQILYKAGFRYICNVDSNQYFVQYGDDYFRQGRRNLDGYRMYYDLPESNPTKSHLDDLFDVNEVFDRSRPTPVPPMGHETKGVGNVTAGH</sequence>
<dbReference type="InterPro" id="IPR011330">
    <property type="entry name" value="Glyco_hydro/deAcase_b/a-brl"/>
</dbReference>
<gene>
    <name evidence="3" type="ORF">SAMN04487771_102340</name>
</gene>
<feature type="region of interest" description="Disordered" evidence="1">
    <location>
        <begin position="60"/>
        <end position="83"/>
    </location>
</feature>
<dbReference type="OrthoDB" id="3722973at2"/>
<dbReference type="STRING" id="1526.SAMN02910262_01101"/>
<organism evidence="3 4">
    <name type="scientific">[Clostridium] aminophilum</name>
    <dbReference type="NCBI Taxonomy" id="1526"/>
    <lineage>
        <taxon>Bacteria</taxon>
        <taxon>Bacillati</taxon>
        <taxon>Bacillota</taxon>
        <taxon>Clostridia</taxon>
        <taxon>Lachnospirales</taxon>
        <taxon>Lachnospiraceae</taxon>
    </lineage>
</organism>
<protein>
    <recommendedName>
        <fullName evidence="5">Polysaccharide deacetylase</fullName>
    </recommendedName>
</protein>
<dbReference type="EMBL" id="FOIL01000023">
    <property type="protein sequence ID" value="SET53491.1"/>
    <property type="molecule type" value="Genomic_DNA"/>
</dbReference>
<feature type="compositionally biased region" description="Low complexity" evidence="1">
    <location>
        <begin position="60"/>
        <end position="72"/>
    </location>
</feature>
<name>A0A1I0F6B6_9FIRM</name>
<accession>A0A1I0F6B6</accession>
<keyword evidence="2" id="KW-1133">Transmembrane helix</keyword>
<keyword evidence="4" id="KW-1185">Reference proteome</keyword>
<evidence type="ECO:0000313" key="3">
    <source>
        <dbReference type="EMBL" id="SET53491.1"/>
    </source>
</evidence>
<dbReference type="PANTHER" id="PTHR34216:SF3">
    <property type="entry name" value="POLY-BETA-1,6-N-ACETYL-D-GLUCOSAMINE N-DEACETYLASE"/>
    <property type="match status" value="1"/>
</dbReference>
<feature type="transmembrane region" description="Helical" evidence="2">
    <location>
        <begin position="21"/>
        <end position="41"/>
    </location>
</feature>
<proteinExistence type="predicted"/>
<evidence type="ECO:0000256" key="2">
    <source>
        <dbReference type="SAM" id="Phobius"/>
    </source>
</evidence>
<dbReference type="GO" id="GO:0005975">
    <property type="term" value="P:carbohydrate metabolic process"/>
    <property type="evidence" value="ECO:0007669"/>
    <property type="project" value="InterPro"/>
</dbReference>
<evidence type="ECO:0000256" key="1">
    <source>
        <dbReference type="SAM" id="MobiDB-lite"/>
    </source>
</evidence>
<keyword evidence="2" id="KW-0812">Transmembrane</keyword>